<evidence type="ECO:0000313" key="3">
    <source>
        <dbReference type="Proteomes" id="UP000626109"/>
    </source>
</evidence>
<feature type="region of interest" description="Disordered" evidence="1">
    <location>
        <begin position="20"/>
        <end position="40"/>
    </location>
</feature>
<dbReference type="AlphaFoldDB" id="A0A813JA29"/>
<gene>
    <name evidence="2" type="ORF">PGLA2088_LOCUS17721</name>
</gene>
<dbReference type="EMBL" id="CAJNNW010024024">
    <property type="protein sequence ID" value="CAE8671514.1"/>
    <property type="molecule type" value="Genomic_DNA"/>
</dbReference>
<protein>
    <submittedName>
        <fullName evidence="2">Uncharacterized protein</fullName>
    </submittedName>
</protein>
<reference evidence="2" key="1">
    <citation type="submission" date="2021-02" db="EMBL/GenBank/DDBJ databases">
        <authorList>
            <person name="Dougan E. K."/>
            <person name="Rhodes N."/>
            <person name="Thang M."/>
            <person name="Chan C."/>
        </authorList>
    </citation>
    <scope>NUCLEOTIDE SEQUENCE</scope>
</reference>
<evidence type="ECO:0000256" key="1">
    <source>
        <dbReference type="SAM" id="MobiDB-lite"/>
    </source>
</evidence>
<feature type="non-terminal residue" evidence="2">
    <location>
        <position position="1"/>
    </location>
</feature>
<comment type="caution">
    <text evidence="2">The sequence shown here is derived from an EMBL/GenBank/DDBJ whole genome shotgun (WGS) entry which is preliminary data.</text>
</comment>
<dbReference type="Proteomes" id="UP000626109">
    <property type="component" value="Unassembled WGS sequence"/>
</dbReference>
<sequence length="141" mass="14859">MMAALWSPVLGHPAVPPVAAQTRTSVHRPPSLTEHEASSTRDGAVVAAALLAVAGARASSRRAGHRGTKGLWGVCLCGHARPLRCSVVATDLLAQPDDAEAEAEARLWSRAFQAEVERGARLRVEPFDSSAVYAVDDGIIE</sequence>
<accession>A0A813JA29</accession>
<name>A0A813JA29_POLGL</name>
<organism evidence="2 3">
    <name type="scientific">Polarella glacialis</name>
    <name type="common">Dinoflagellate</name>
    <dbReference type="NCBI Taxonomy" id="89957"/>
    <lineage>
        <taxon>Eukaryota</taxon>
        <taxon>Sar</taxon>
        <taxon>Alveolata</taxon>
        <taxon>Dinophyceae</taxon>
        <taxon>Suessiales</taxon>
        <taxon>Suessiaceae</taxon>
        <taxon>Polarella</taxon>
    </lineage>
</organism>
<evidence type="ECO:0000313" key="2">
    <source>
        <dbReference type="EMBL" id="CAE8671514.1"/>
    </source>
</evidence>
<proteinExistence type="predicted"/>